<comment type="caution">
    <text evidence="2">The sequence shown here is derived from an EMBL/GenBank/DDBJ whole genome shotgun (WGS) entry which is preliminary data.</text>
</comment>
<feature type="region of interest" description="Disordered" evidence="1">
    <location>
        <begin position="84"/>
        <end position="107"/>
    </location>
</feature>
<keyword evidence="3" id="KW-1185">Reference proteome</keyword>
<evidence type="ECO:0008006" key="4">
    <source>
        <dbReference type="Google" id="ProtNLM"/>
    </source>
</evidence>
<sequence length="107" mass="12135">MPGAIMTDMNDPGIRVVFHPDRWRRILDLGQLPALHAWLRANNLEPRDVDKAPITVERQDGETVIRYTAALRDADGYRYRDPVTDGAAREERTVPLLVEPPAEFGQT</sequence>
<evidence type="ECO:0000313" key="2">
    <source>
        <dbReference type="EMBL" id="GHJ34291.1"/>
    </source>
</evidence>
<feature type="compositionally biased region" description="Basic and acidic residues" evidence="1">
    <location>
        <begin position="84"/>
        <end position="93"/>
    </location>
</feature>
<evidence type="ECO:0000313" key="3">
    <source>
        <dbReference type="Proteomes" id="UP001054854"/>
    </source>
</evidence>
<accession>A0ABQ3UFR8</accession>
<protein>
    <recommendedName>
        <fullName evidence="4">Aminoglycoside phosphotransferase</fullName>
    </recommendedName>
</protein>
<reference evidence="2" key="1">
    <citation type="submission" date="2024-05" db="EMBL/GenBank/DDBJ databases">
        <title>Whole genome shotgun sequence of Streptomyces hygroscopicus NBRC 113678.</title>
        <authorList>
            <person name="Komaki H."/>
            <person name="Tamura T."/>
        </authorList>
    </citation>
    <scope>NUCLEOTIDE SEQUENCE</scope>
    <source>
        <strain evidence="2">N11-34</strain>
    </source>
</reference>
<organism evidence="2 3">
    <name type="scientific">Streptomyces hygroscopicus</name>
    <dbReference type="NCBI Taxonomy" id="1912"/>
    <lineage>
        <taxon>Bacteria</taxon>
        <taxon>Bacillati</taxon>
        <taxon>Actinomycetota</taxon>
        <taxon>Actinomycetes</taxon>
        <taxon>Kitasatosporales</taxon>
        <taxon>Streptomycetaceae</taxon>
        <taxon>Streptomyces</taxon>
        <taxon>Streptomyces violaceusniger group</taxon>
    </lineage>
</organism>
<dbReference type="Proteomes" id="UP001054854">
    <property type="component" value="Unassembled WGS sequence"/>
</dbReference>
<gene>
    <name evidence="2" type="ORF">TPA0910_87240</name>
</gene>
<evidence type="ECO:0000256" key="1">
    <source>
        <dbReference type="SAM" id="MobiDB-lite"/>
    </source>
</evidence>
<name>A0ABQ3UFR8_STRHY</name>
<dbReference type="EMBL" id="BNEK01000007">
    <property type="protein sequence ID" value="GHJ34291.1"/>
    <property type="molecule type" value="Genomic_DNA"/>
</dbReference>
<proteinExistence type="predicted"/>